<feature type="transmembrane region" description="Helical" evidence="1">
    <location>
        <begin position="131"/>
        <end position="152"/>
    </location>
</feature>
<reference evidence="3" key="1">
    <citation type="submission" date="2023-01" db="EMBL/GenBank/DDBJ databases">
        <title>Oxazolidinone resistance genes in florfenicol resistant enterococci from beef cattle and veal calves at slaughter.</title>
        <authorList>
            <person name="Biggel M."/>
        </authorList>
    </citation>
    <scope>NUCLEOTIDE SEQUENCE</scope>
    <source>
        <strain evidence="3">K204-1</strain>
    </source>
</reference>
<keyword evidence="1" id="KW-1133">Transmembrane helix</keyword>
<protein>
    <submittedName>
        <fullName evidence="3">Phosphatase PAP2 family protein</fullName>
    </submittedName>
</protein>
<sequence length="220" mass="25375">MTHSKKLYWQFAGSVGLVIFMIIGYLVKFYEETLFKIDIPVRDFFVNHRSKALTDIFLWLTKFGNTVTITLLLVISLSLLYKYRYRIESIWLFINTALIAGLGNYLIKFLFHRTRPDVTHLVFAPHFSFPSGHAMASSLFYGTLILLTPLLIKKRNLRLLVQVVLASLIVLIGVSRIYLGVHYLSDIIGGFMLGGAWLCFTYPYFISYKLKATFRSSHQN</sequence>
<evidence type="ECO:0000313" key="3">
    <source>
        <dbReference type="EMBL" id="WCG21775.1"/>
    </source>
</evidence>
<dbReference type="CDD" id="cd03392">
    <property type="entry name" value="PAP2_like_2"/>
    <property type="match status" value="1"/>
</dbReference>
<dbReference type="Proteomes" id="UP001179600">
    <property type="component" value="Chromosome"/>
</dbReference>
<feature type="transmembrane region" description="Helical" evidence="1">
    <location>
        <begin position="7"/>
        <end position="27"/>
    </location>
</feature>
<dbReference type="SUPFAM" id="SSF48317">
    <property type="entry name" value="Acid phosphatase/Vanadium-dependent haloperoxidase"/>
    <property type="match status" value="1"/>
</dbReference>
<proteinExistence type="predicted"/>
<feature type="transmembrane region" description="Helical" evidence="1">
    <location>
        <begin position="187"/>
        <end position="206"/>
    </location>
</feature>
<dbReference type="InterPro" id="IPR036938">
    <property type="entry name" value="PAP2/HPO_sf"/>
</dbReference>
<dbReference type="PANTHER" id="PTHR14969:SF13">
    <property type="entry name" value="AT30094P"/>
    <property type="match status" value="1"/>
</dbReference>
<dbReference type="AlphaFoldDB" id="A0AAE9XJH3"/>
<evidence type="ECO:0000313" key="4">
    <source>
        <dbReference type="Proteomes" id="UP001179600"/>
    </source>
</evidence>
<accession>A0AAE9XJH3</accession>
<feature type="domain" description="Phosphatidic acid phosphatase type 2/haloperoxidase" evidence="2">
    <location>
        <begin position="93"/>
        <end position="202"/>
    </location>
</feature>
<dbReference type="Gene3D" id="1.20.144.10">
    <property type="entry name" value="Phosphatidic acid phosphatase type 2/haloperoxidase"/>
    <property type="match status" value="2"/>
</dbReference>
<feature type="transmembrane region" description="Helical" evidence="1">
    <location>
        <begin position="92"/>
        <end position="111"/>
    </location>
</feature>
<gene>
    <name evidence="3" type="ORF">PML95_05045</name>
</gene>
<keyword evidence="1" id="KW-0812">Transmembrane</keyword>
<dbReference type="EMBL" id="CP116507">
    <property type="protein sequence ID" value="WCG21775.1"/>
    <property type="molecule type" value="Genomic_DNA"/>
</dbReference>
<keyword evidence="1" id="KW-0472">Membrane</keyword>
<dbReference type="PANTHER" id="PTHR14969">
    <property type="entry name" value="SPHINGOSINE-1-PHOSPHATE PHOSPHOHYDROLASE"/>
    <property type="match status" value="1"/>
</dbReference>
<feature type="transmembrane region" description="Helical" evidence="1">
    <location>
        <begin position="56"/>
        <end position="80"/>
    </location>
</feature>
<dbReference type="InterPro" id="IPR000326">
    <property type="entry name" value="PAP2/HPO"/>
</dbReference>
<evidence type="ECO:0000256" key="1">
    <source>
        <dbReference type="SAM" id="Phobius"/>
    </source>
</evidence>
<evidence type="ECO:0000259" key="2">
    <source>
        <dbReference type="SMART" id="SM00014"/>
    </source>
</evidence>
<dbReference type="SMART" id="SM00014">
    <property type="entry name" value="acidPPc"/>
    <property type="match status" value="1"/>
</dbReference>
<organism evidence="3 4">
    <name type="scientific">Vagococcus lutrae</name>
    <dbReference type="NCBI Taxonomy" id="81947"/>
    <lineage>
        <taxon>Bacteria</taxon>
        <taxon>Bacillati</taxon>
        <taxon>Bacillota</taxon>
        <taxon>Bacilli</taxon>
        <taxon>Lactobacillales</taxon>
        <taxon>Enterococcaceae</taxon>
        <taxon>Vagococcus</taxon>
    </lineage>
</organism>
<dbReference type="Pfam" id="PF01569">
    <property type="entry name" value="PAP2"/>
    <property type="match status" value="1"/>
</dbReference>
<name>A0AAE9XJH3_9ENTE</name>
<feature type="transmembrane region" description="Helical" evidence="1">
    <location>
        <begin position="159"/>
        <end position="181"/>
    </location>
</feature>
<dbReference type="RefSeq" id="WP_272162965.1">
    <property type="nucleotide sequence ID" value="NZ_CP116507.1"/>
</dbReference>